<keyword evidence="4 5" id="KW-0720">Serine protease</keyword>
<feature type="active site" description="Charge relay system" evidence="5">
    <location>
        <position position="18"/>
    </location>
</feature>
<dbReference type="PANTHER" id="PTHR43806:SF11">
    <property type="entry name" value="CEREVISIN-RELATED"/>
    <property type="match status" value="1"/>
</dbReference>
<dbReference type="PANTHER" id="PTHR43806">
    <property type="entry name" value="PEPTIDASE S8"/>
    <property type="match status" value="1"/>
</dbReference>
<name>A0A1M3KY78_9BACT</name>
<dbReference type="Proteomes" id="UP000184233">
    <property type="component" value="Unassembled WGS sequence"/>
</dbReference>
<keyword evidence="3 5" id="KW-0378">Hydrolase</keyword>
<organism evidence="7 8">
    <name type="scientific">Candidatus Kapaibacterium thiocyanatum</name>
    <dbReference type="NCBI Taxonomy" id="1895771"/>
    <lineage>
        <taxon>Bacteria</taxon>
        <taxon>Pseudomonadati</taxon>
        <taxon>Candidatus Kapaibacteriota</taxon>
        <taxon>Candidatus Kapaibacteriia</taxon>
        <taxon>Candidatus Kapaibacteriales</taxon>
        <taxon>Candidatus Kapaibacteriaceae</taxon>
        <taxon>Candidatus Kapaibacterium</taxon>
    </lineage>
</organism>
<dbReference type="AlphaFoldDB" id="A0A1M3KY78"/>
<keyword evidence="2 5" id="KW-0645">Protease</keyword>
<dbReference type="SUPFAM" id="SSF52743">
    <property type="entry name" value="Subtilisin-like"/>
    <property type="match status" value="1"/>
</dbReference>
<proteinExistence type="inferred from homology"/>
<gene>
    <name evidence="7" type="ORF">BGO89_09705</name>
</gene>
<dbReference type="GO" id="GO:0004252">
    <property type="term" value="F:serine-type endopeptidase activity"/>
    <property type="evidence" value="ECO:0007669"/>
    <property type="project" value="UniProtKB-UniRule"/>
</dbReference>
<dbReference type="GO" id="GO:0006508">
    <property type="term" value="P:proteolysis"/>
    <property type="evidence" value="ECO:0007669"/>
    <property type="project" value="UniProtKB-KW"/>
</dbReference>
<evidence type="ECO:0000256" key="3">
    <source>
        <dbReference type="ARBA" id="ARBA00022801"/>
    </source>
</evidence>
<evidence type="ECO:0000256" key="4">
    <source>
        <dbReference type="ARBA" id="ARBA00022825"/>
    </source>
</evidence>
<dbReference type="EMBL" id="MKVH01000024">
    <property type="protein sequence ID" value="OJX57343.1"/>
    <property type="molecule type" value="Genomic_DNA"/>
</dbReference>
<feature type="domain" description="Peptidase S8/S53" evidence="6">
    <location>
        <begin position="9"/>
        <end position="344"/>
    </location>
</feature>
<evidence type="ECO:0000256" key="5">
    <source>
        <dbReference type="PROSITE-ProRule" id="PRU01240"/>
    </source>
</evidence>
<dbReference type="PROSITE" id="PS51892">
    <property type="entry name" value="SUBTILASE"/>
    <property type="match status" value="1"/>
</dbReference>
<dbReference type="STRING" id="1895771.BGO89_09705"/>
<dbReference type="InterPro" id="IPR036852">
    <property type="entry name" value="Peptidase_S8/S53_dom_sf"/>
</dbReference>
<sequence>MKADVSSTGAGICIAMVDSDFVQHPDLMLPENRILKYYDAVDDIEHDLPGMTATPRHWHGTMTACTAAGNGHLSQGKFRSLAPDASLVLIRTMDETGHITTDVIVRALQWIADKAETYDIRVVNMSVYADELDHSIDHPVNRHVEELVAEGIVVVAAAGNNPYAPIRPPAAAPGALTIGGLNDKNTLRTDDGELYHSTFGITDTGIQKPELIAPAIWLPGPILPDTTVHREAAALCALDAMDDDMLLACAPRLLPYTKIPVAVWTSRDVMTIRQRIAERLHSELIATPFYKMVDGTSFAAPIVTSVVAQMLSIDPSLRPGDVKDILASTAALLPDQPTIRQGYGVLQQAEALRAVRSRD</sequence>
<evidence type="ECO:0000256" key="2">
    <source>
        <dbReference type="ARBA" id="ARBA00022670"/>
    </source>
</evidence>
<comment type="similarity">
    <text evidence="1 5">Belongs to the peptidase S8 family.</text>
</comment>
<protein>
    <recommendedName>
        <fullName evidence="6">Peptidase S8/S53 domain-containing protein</fullName>
    </recommendedName>
</protein>
<dbReference type="InterPro" id="IPR000209">
    <property type="entry name" value="Peptidase_S8/S53_dom"/>
</dbReference>
<evidence type="ECO:0000256" key="1">
    <source>
        <dbReference type="ARBA" id="ARBA00011073"/>
    </source>
</evidence>
<evidence type="ECO:0000313" key="7">
    <source>
        <dbReference type="EMBL" id="OJX57343.1"/>
    </source>
</evidence>
<feature type="active site" description="Charge relay system" evidence="5">
    <location>
        <position position="59"/>
    </location>
</feature>
<feature type="active site" description="Charge relay system" evidence="5">
    <location>
        <position position="297"/>
    </location>
</feature>
<dbReference type="InterPro" id="IPR050131">
    <property type="entry name" value="Peptidase_S8_subtilisin-like"/>
</dbReference>
<dbReference type="PRINTS" id="PR00723">
    <property type="entry name" value="SUBTILISIN"/>
</dbReference>
<dbReference type="Pfam" id="PF00082">
    <property type="entry name" value="Peptidase_S8"/>
    <property type="match status" value="1"/>
</dbReference>
<accession>A0A1M3KY78</accession>
<comment type="caution">
    <text evidence="7">The sequence shown here is derived from an EMBL/GenBank/DDBJ whole genome shotgun (WGS) entry which is preliminary data.</text>
</comment>
<evidence type="ECO:0000259" key="6">
    <source>
        <dbReference type="Pfam" id="PF00082"/>
    </source>
</evidence>
<evidence type="ECO:0000313" key="8">
    <source>
        <dbReference type="Proteomes" id="UP000184233"/>
    </source>
</evidence>
<dbReference type="InterPro" id="IPR015500">
    <property type="entry name" value="Peptidase_S8_subtilisin-rel"/>
</dbReference>
<dbReference type="Gene3D" id="3.40.50.200">
    <property type="entry name" value="Peptidase S8/S53 domain"/>
    <property type="match status" value="1"/>
</dbReference>
<reference evidence="7 8" key="1">
    <citation type="submission" date="2016-09" db="EMBL/GenBank/DDBJ databases">
        <title>Genome-resolved meta-omics ties microbial dynamics to process performance in biotechnology for thiocyanate degradation.</title>
        <authorList>
            <person name="Kantor R.S."/>
            <person name="Huddy R.J."/>
            <person name="Iyer R."/>
            <person name="Thomas B.C."/>
            <person name="Brown C.T."/>
            <person name="Anantharaman K."/>
            <person name="Tringe S."/>
            <person name="Hettich R.L."/>
            <person name="Harrison S.T."/>
            <person name="Banfield J.F."/>
        </authorList>
    </citation>
    <scope>NUCLEOTIDE SEQUENCE [LARGE SCALE GENOMIC DNA]</scope>
    <source>
        <strain evidence="7">59-99</strain>
    </source>
</reference>